<comment type="subcellular location">
    <subcellularLocation>
        <location evidence="1">Cell membrane</location>
        <topology evidence="1">Multi-pass membrane protein</topology>
    </subcellularLocation>
</comment>
<dbReference type="InterPro" id="IPR017452">
    <property type="entry name" value="GPCR_Rhodpsn_7TM"/>
</dbReference>
<feature type="region of interest" description="Disordered" evidence="11">
    <location>
        <begin position="385"/>
        <end position="405"/>
    </location>
</feature>
<keyword evidence="2" id="KW-1003">Cell membrane</keyword>
<feature type="transmembrane region" description="Helical" evidence="12">
    <location>
        <begin position="188"/>
        <end position="213"/>
    </location>
</feature>
<dbReference type="CDD" id="cd15331">
    <property type="entry name" value="7tmA_5-HT1A_invertebrates"/>
    <property type="match status" value="1"/>
</dbReference>
<accession>A0AAN8GHG0</accession>
<comment type="caution">
    <text evidence="14">The sequence shown here is derived from an EMBL/GenBank/DDBJ whole genome shotgun (WGS) entry which is preliminary data.</text>
</comment>
<evidence type="ECO:0000256" key="12">
    <source>
        <dbReference type="SAM" id="Phobius"/>
    </source>
</evidence>
<sequence length="497" mass="55494">MGVENTTGVVDIVGQMMYDHYVPKFDIPILILICVTLGLMILATIIGNIFVITAIKVDKSLQGVSNYLILSLGVTDLMVAVLVMPLSLVNEVSVYWYLGAEICDMWISIDVLCCTASILHLVVIAIDRYRSVSNIDYTLKKTARGILVMVAIVWLVSVSVSLPPLFSMKTETHNPEITGMCIISQNKIYTIFSTIGAFYIPLIIIIIINYKIYKVASAIIQKKENNRQSQRLSAYVGNGGNWSSNSSRSDLTNEGLGRNGQRSCVNFDDINKKRGDKGGGRNSSMDFSQDSESQDELNKADIPIQRIQVPEIKVESYDTRTRNYSGNDISLDGVMMDDSFITNNDITKSENSIVAIDVDGKLYEGSQLDVGNTLTVPSNMIVLRNNSKKPRDRGKRRSLLRRENREMTRESKAARVLGIITGAFIVCWLPFFIIALVAPLCEDNCSFPEPVFSVFLWLGYFNSLLNPIIYTIFSPNFRNAFKNILINKLGFCPCVKK</sequence>
<dbReference type="Pfam" id="PF00001">
    <property type="entry name" value="7tm_1"/>
    <property type="match status" value="1"/>
</dbReference>
<evidence type="ECO:0000256" key="6">
    <source>
        <dbReference type="ARBA" id="ARBA00023136"/>
    </source>
</evidence>
<keyword evidence="5 10" id="KW-0297">G-protein coupled receptor</keyword>
<keyword evidence="8 10" id="KW-0675">Receptor</keyword>
<dbReference type="GO" id="GO:0004993">
    <property type="term" value="F:G protein-coupled serotonin receptor activity"/>
    <property type="evidence" value="ECO:0007669"/>
    <property type="project" value="UniProtKB-ARBA"/>
</dbReference>
<keyword evidence="9 10" id="KW-0807">Transducer</keyword>
<dbReference type="Gene3D" id="1.20.1070.10">
    <property type="entry name" value="Rhodopsin 7-helix transmembrane proteins"/>
    <property type="match status" value="2"/>
</dbReference>
<evidence type="ECO:0000259" key="13">
    <source>
        <dbReference type="PROSITE" id="PS50262"/>
    </source>
</evidence>
<keyword evidence="3 10" id="KW-0812">Transmembrane</keyword>
<dbReference type="GO" id="GO:0005886">
    <property type="term" value="C:plasma membrane"/>
    <property type="evidence" value="ECO:0007669"/>
    <property type="project" value="UniProtKB-SubCell"/>
</dbReference>
<feature type="compositionally biased region" description="Basic residues" evidence="11">
    <location>
        <begin position="386"/>
        <end position="399"/>
    </location>
</feature>
<evidence type="ECO:0000256" key="10">
    <source>
        <dbReference type="RuleBase" id="RU000688"/>
    </source>
</evidence>
<proteinExistence type="inferred from homology"/>
<dbReference type="PANTHER" id="PTHR24248">
    <property type="entry name" value="ADRENERGIC RECEPTOR-RELATED G-PROTEIN COUPLED RECEPTOR"/>
    <property type="match status" value="1"/>
</dbReference>
<evidence type="ECO:0000256" key="3">
    <source>
        <dbReference type="ARBA" id="ARBA00022692"/>
    </source>
</evidence>
<feature type="domain" description="G-protein coupled receptors family 1 profile" evidence="13">
    <location>
        <begin position="47"/>
        <end position="470"/>
    </location>
</feature>
<name>A0AAN8GHG0_PATCE</name>
<dbReference type="PANTHER" id="PTHR24248:SF199">
    <property type="entry name" value="IP13425P-RELATED"/>
    <property type="match status" value="1"/>
</dbReference>
<dbReference type="SMART" id="SM01381">
    <property type="entry name" value="7TM_GPCR_Srsx"/>
    <property type="match status" value="1"/>
</dbReference>
<dbReference type="GO" id="GO:0071880">
    <property type="term" value="P:adenylate cyclase-activating adrenergic receptor signaling pathway"/>
    <property type="evidence" value="ECO:0007669"/>
    <property type="project" value="TreeGrafter"/>
</dbReference>
<gene>
    <name evidence="14" type="ORF">SNE40_023118</name>
</gene>
<dbReference type="InterPro" id="IPR000276">
    <property type="entry name" value="GPCR_Rhodpsn"/>
</dbReference>
<reference evidence="14 15" key="1">
    <citation type="submission" date="2024-01" db="EMBL/GenBank/DDBJ databases">
        <title>The genome of the rayed Mediterranean limpet Patella caerulea (Linnaeus, 1758).</title>
        <authorList>
            <person name="Anh-Thu Weber A."/>
            <person name="Halstead-Nussloch G."/>
        </authorList>
    </citation>
    <scope>NUCLEOTIDE SEQUENCE [LARGE SCALE GENOMIC DNA]</scope>
    <source>
        <strain evidence="14">AATW-2023a</strain>
        <tissue evidence="14">Whole specimen</tissue>
    </source>
</reference>
<feature type="transmembrane region" description="Helical" evidence="12">
    <location>
        <begin position="416"/>
        <end position="438"/>
    </location>
</feature>
<feature type="transmembrane region" description="Helical" evidence="12">
    <location>
        <begin position="67"/>
        <end position="86"/>
    </location>
</feature>
<dbReference type="EMBL" id="JAZGQO010000021">
    <property type="protein sequence ID" value="KAK6166424.1"/>
    <property type="molecule type" value="Genomic_DNA"/>
</dbReference>
<evidence type="ECO:0000256" key="9">
    <source>
        <dbReference type="ARBA" id="ARBA00023224"/>
    </source>
</evidence>
<dbReference type="PROSITE" id="PS00237">
    <property type="entry name" value="G_PROTEIN_RECEP_F1_1"/>
    <property type="match status" value="1"/>
</dbReference>
<evidence type="ECO:0000256" key="5">
    <source>
        <dbReference type="ARBA" id="ARBA00023040"/>
    </source>
</evidence>
<keyword evidence="7" id="KW-1015">Disulfide bond</keyword>
<feature type="transmembrane region" description="Helical" evidence="12">
    <location>
        <begin position="450"/>
        <end position="473"/>
    </location>
</feature>
<evidence type="ECO:0000313" key="14">
    <source>
        <dbReference type="EMBL" id="KAK6166424.1"/>
    </source>
</evidence>
<dbReference type="PRINTS" id="PR00237">
    <property type="entry name" value="GPCRRHODOPSN"/>
</dbReference>
<keyword evidence="15" id="KW-1185">Reference proteome</keyword>
<feature type="transmembrane region" description="Helical" evidence="12">
    <location>
        <begin position="146"/>
        <end position="168"/>
    </location>
</feature>
<evidence type="ECO:0000256" key="2">
    <source>
        <dbReference type="ARBA" id="ARBA00022475"/>
    </source>
</evidence>
<protein>
    <recommendedName>
        <fullName evidence="13">G-protein coupled receptors family 1 profile domain-containing protein</fullName>
    </recommendedName>
</protein>
<evidence type="ECO:0000256" key="11">
    <source>
        <dbReference type="SAM" id="MobiDB-lite"/>
    </source>
</evidence>
<comment type="similarity">
    <text evidence="10">Belongs to the G-protein coupled receptor 1 family.</text>
</comment>
<feature type="compositionally biased region" description="Basic and acidic residues" evidence="11">
    <location>
        <begin position="269"/>
        <end position="279"/>
    </location>
</feature>
<evidence type="ECO:0000313" key="15">
    <source>
        <dbReference type="Proteomes" id="UP001347796"/>
    </source>
</evidence>
<feature type="transmembrane region" description="Helical" evidence="12">
    <location>
        <begin position="106"/>
        <end position="126"/>
    </location>
</feature>
<keyword evidence="6 12" id="KW-0472">Membrane</keyword>
<dbReference type="Proteomes" id="UP001347796">
    <property type="component" value="Unassembled WGS sequence"/>
</dbReference>
<dbReference type="GO" id="GO:0043410">
    <property type="term" value="P:positive regulation of MAPK cascade"/>
    <property type="evidence" value="ECO:0007669"/>
    <property type="project" value="TreeGrafter"/>
</dbReference>
<feature type="transmembrane region" description="Helical" evidence="12">
    <location>
        <begin position="27"/>
        <end position="55"/>
    </location>
</feature>
<dbReference type="AlphaFoldDB" id="A0AAN8GHG0"/>
<evidence type="ECO:0000256" key="1">
    <source>
        <dbReference type="ARBA" id="ARBA00004651"/>
    </source>
</evidence>
<evidence type="ECO:0000256" key="8">
    <source>
        <dbReference type="ARBA" id="ARBA00023170"/>
    </source>
</evidence>
<evidence type="ECO:0000256" key="4">
    <source>
        <dbReference type="ARBA" id="ARBA00022989"/>
    </source>
</evidence>
<dbReference type="PROSITE" id="PS50262">
    <property type="entry name" value="G_PROTEIN_RECEP_F1_2"/>
    <property type="match status" value="1"/>
</dbReference>
<organism evidence="14 15">
    <name type="scientific">Patella caerulea</name>
    <name type="common">Rayed Mediterranean limpet</name>
    <dbReference type="NCBI Taxonomy" id="87958"/>
    <lineage>
        <taxon>Eukaryota</taxon>
        <taxon>Metazoa</taxon>
        <taxon>Spiralia</taxon>
        <taxon>Lophotrochozoa</taxon>
        <taxon>Mollusca</taxon>
        <taxon>Gastropoda</taxon>
        <taxon>Patellogastropoda</taxon>
        <taxon>Patelloidea</taxon>
        <taxon>Patellidae</taxon>
        <taxon>Patella</taxon>
    </lineage>
</organism>
<dbReference type="SUPFAM" id="SSF81321">
    <property type="entry name" value="Family A G protein-coupled receptor-like"/>
    <property type="match status" value="1"/>
</dbReference>
<keyword evidence="4 12" id="KW-1133">Transmembrane helix</keyword>
<feature type="region of interest" description="Disordered" evidence="11">
    <location>
        <begin position="267"/>
        <end position="302"/>
    </location>
</feature>
<evidence type="ECO:0000256" key="7">
    <source>
        <dbReference type="ARBA" id="ARBA00023157"/>
    </source>
</evidence>